<dbReference type="SUPFAM" id="SSF54975">
    <property type="entry name" value="Acylphosphatase/BLUF domain-like"/>
    <property type="match status" value="1"/>
</dbReference>
<gene>
    <name evidence="3" type="ORF">HDF22_003079</name>
    <name evidence="2" type="ORF">HDF23_002402</name>
</gene>
<keyword evidence="4" id="KW-1185">Reference proteome</keyword>
<name>A0A1N6Y879_9SPHI</name>
<dbReference type="SMART" id="SM01034">
    <property type="entry name" value="BLUF"/>
    <property type="match status" value="1"/>
</dbReference>
<dbReference type="Gene3D" id="3.30.70.100">
    <property type="match status" value="1"/>
</dbReference>
<dbReference type="Pfam" id="PF04940">
    <property type="entry name" value="BLUF"/>
    <property type="match status" value="1"/>
</dbReference>
<dbReference type="Proteomes" id="UP000541583">
    <property type="component" value="Unassembled WGS sequence"/>
</dbReference>
<dbReference type="InterPro" id="IPR036046">
    <property type="entry name" value="Acylphosphatase-like_dom_sf"/>
</dbReference>
<evidence type="ECO:0000313" key="4">
    <source>
        <dbReference type="Proteomes" id="UP000541583"/>
    </source>
</evidence>
<evidence type="ECO:0000313" key="2">
    <source>
        <dbReference type="EMBL" id="MBB6109653.1"/>
    </source>
</evidence>
<comment type="caution">
    <text evidence="3">The sequence shown here is derived from an EMBL/GenBank/DDBJ whole genome shotgun (WGS) entry which is preliminary data.</text>
</comment>
<evidence type="ECO:0000259" key="1">
    <source>
        <dbReference type="PROSITE" id="PS50925"/>
    </source>
</evidence>
<evidence type="ECO:0000313" key="3">
    <source>
        <dbReference type="EMBL" id="MBB6128956.1"/>
    </source>
</evidence>
<feature type="domain" description="BLUF" evidence="1">
    <location>
        <begin position="1"/>
        <end position="92"/>
    </location>
</feature>
<dbReference type="Proteomes" id="UP000548326">
    <property type="component" value="Unassembled WGS sequence"/>
</dbReference>
<evidence type="ECO:0000313" key="5">
    <source>
        <dbReference type="Proteomes" id="UP000548326"/>
    </source>
</evidence>
<dbReference type="EMBL" id="JACHCA010000007">
    <property type="protein sequence ID" value="MBB6128956.1"/>
    <property type="molecule type" value="Genomic_DNA"/>
</dbReference>
<dbReference type="PROSITE" id="PS50925">
    <property type="entry name" value="BLUF"/>
    <property type="match status" value="1"/>
</dbReference>
<reference evidence="4 5" key="1">
    <citation type="submission" date="2020-08" db="EMBL/GenBank/DDBJ databases">
        <title>Genomic Encyclopedia of Type Strains, Phase IV (KMG-V): Genome sequencing to study the core and pangenomes of soil and plant-associated prokaryotes.</title>
        <authorList>
            <person name="Whitman W."/>
        </authorList>
    </citation>
    <scope>NUCLEOTIDE SEQUENCE [LARGE SCALE GENOMIC DNA]</scope>
    <source>
        <strain evidence="2 4">ANJLi2</strain>
        <strain evidence="3 5">MP601</strain>
    </source>
</reference>
<proteinExistence type="predicted"/>
<dbReference type="GO" id="GO:0071949">
    <property type="term" value="F:FAD binding"/>
    <property type="evidence" value="ECO:0007669"/>
    <property type="project" value="InterPro"/>
</dbReference>
<protein>
    <recommendedName>
        <fullName evidence="1">BLUF domain-containing protein</fullName>
    </recommendedName>
</protein>
<dbReference type="RefSeq" id="WP_076373441.1">
    <property type="nucleotide sequence ID" value="NZ_FTMG01000005.1"/>
</dbReference>
<accession>A0A1N6Y879</accession>
<organism evidence="3 5">
    <name type="scientific">Mucilaginibacter lappiensis</name>
    <dbReference type="NCBI Taxonomy" id="354630"/>
    <lineage>
        <taxon>Bacteria</taxon>
        <taxon>Pseudomonadati</taxon>
        <taxon>Bacteroidota</taxon>
        <taxon>Sphingobacteriia</taxon>
        <taxon>Sphingobacteriales</taxon>
        <taxon>Sphingobacteriaceae</taxon>
        <taxon>Mucilaginibacter</taxon>
    </lineage>
</organism>
<sequence length="140" mass="16087">MEYIVYVSTAKRLMTEDELLELLTIARTKNKKYNVTGMLLYCQGTFMQVLEGEKGSIELIYKVIELDIRHKNIIKLASGIIEKRNFPDWSMGFASINSETLQEIEGFLSSPDLNLNGNPEHITVNMLKTFVDNNKLYISF</sequence>
<dbReference type="InterPro" id="IPR007024">
    <property type="entry name" value="BLUF_domain"/>
</dbReference>
<dbReference type="GO" id="GO:0009882">
    <property type="term" value="F:blue light photoreceptor activity"/>
    <property type="evidence" value="ECO:0007669"/>
    <property type="project" value="InterPro"/>
</dbReference>
<dbReference type="EMBL" id="JACHCB010000005">
    <property type="protein sequence ID" value="MBB6109653.1"/>
    <property type="molecule type" value="Genomic_DNA"/>
</dbReference>
<dbReference type="OrthoDB" id="1122028at2"/>
<dbReference type="STRING" id="354630.SAMN05421821_10569"/>
<dbReference type="AlphaFoldDB" id="A0A1N6Y879"/>